<dbReference type="AlphaFoldDB" id="A0A4Z0Y400"/>
<feature type="region of interest" description="Disordered" evidence="1">
    <location>
        <begin position="265"/>
        <end position="329"/>
    </location>
</feature>
<protein>
    <recommendedName>
        <fullName evidence="4">G domain-containing protein</fullName>
    </recommendedName>
</protein>
<feature type="compositionally biased region" description="Basic residues" evidence="1">
    <location>
        <begin position="302"/>
        <end position="313"/>
    </location>
</feature>
<comment type="caution">
    <text evidence="2">The sequence shown here is derived from an EMBL/GenBank/DDBJ whole genome shotgun (WGS) entry which is preliminary data.</text>
</comment>
<dbReference type="EMBL" id="SKBN01000453">
    <property type="protein sequence ID" value="TGJ77597.1"/>
    <property type="molecule type" value="Genomic_DNA"/>
</dbReference>
<evidence type="ECO:0008006" key="4">
    <source>
        <dbReference type="Google" id="ProtNLM"/>
    </source>
</evidence>
<name>A0A4Z0Y400_9PEZI</name>
<dbReference type="SUPFAM" id="SSF52540">
    <property type="entry name" value="P-loop containing nucleoside triphosphate hydrolases"/>
    <property type="match status" value="1"/>
</dbReference>
<evidence type="ECO:0000313" key="2">
    <source>
        <dbReference type="EMBL" id="TGJ77597.1"/>
    </source>
</evidence>
<gene>
    <name evidence="2" type="ORF">E0Z10_g10674</name>
</gene>
<organism evidence="2 3">
    <name type="scientific">Xylaria hypoxylon</name>
    <dbReference type="NCBI Taxonomy" id="37992"/>
    <lineage>
        <taxon>Eukaryota</taxon>
        <taxon>Fungi</taxon>
        <taxon>Dikarya</taxon>
        <taxon>Ascomycota</taxon>
        <taxon>Pezizomycotina</taxon>
        <taxon>Sordariomycetes</taxon>
        <taxon>Xylariomycetidae</taxon>
        <taxon>Xylariales</taxon>
        <taxon>Xylariaceae</taxon>
        <taxon>Xylaria</taxon>
    </lineage>
</organism>
<keyword evidence="3" id="KW-1185">Reference proteome</keyword>
<sequence length="558" mass="64814">MTLRQTGTSTVTVYPYTLSPSRTVYLIDTPGFDDTNRSDTEVLDTIATWLGDSYQNKILLHGIIYLHRISDVRMQGSAKRNLLTFKELCGEKALSKVILATTMWDKVEEQEGARREKELQDRPEFWGWMISKGSSCHQLDNTAESKKRIVHLLANHDEPVATDIQTQLVDERRRLDQTSAGRELRSELIREREKWEKEREEIRRQMEEAIKKSDREAQEALEEERERYTRMIKKAEKNTNALRSTMEELIARRDKKVVEIEKRMKEQQAAHDKELKRMKAEQARIEKEKVKLGKKSSEKKPREKKSSKKPTSKKSKEQSPPSEDVPMEIAPLSPYSVSKYGERFVLTNPKVRHRNSPFPLDQAGSEWRESASFGDDGTWIARFSEKSWKMSQNFTRYYPYVGAKIDSHGLNNLDVCFLGPLQRHFARWQDGRVCYHASADLNAQFKTLGSQIVAVAFGFGDSYIFSYGTDLFKLRHCRDLKGYYLGLQQFFDQAKALSIIAIALDPMSTTDYIIVYTHDDDELYHIQWHCAGISISVAIRDWWNLTIQRYKEPETNPS</sequence>
<proteinExistence type="predicted"/>
<dbReference type="InterPro" id="IPR027417">
    <property type="entry name" value="P-loop_NTPase"/>
</dbReference>
<reference evidence="2 3" key="1">
    <citation type="submission" date="2019-03" db="EMBL/GenBank/DDBJ databases">
        <title>Draft genome sequence of Xylaria hypoxylon DSM 108379, a ubiquitous saprotrophic-parasitic fungi on hardwood.</title>
        <authorList>
            <person name="Buettner E."/>
            <person name="Leonhardt S."/>
            <person name="Gebauer A.M."/>
            <person name="Liers C."/>
            <person name="Hofrichter M."/>
            <person name="Kellner H."/>
        </authorList>
    </citation>
    <scope>NUCLEOTIDE SEQUENCE [LARGE SCALE GENOMIC DNA]</scope>
    <source>
        <strain evidence="2 3">DSM 108379</strain>
    </source>
</reference>
<evidence type="ECO:0000313" key="3">
    <source>
        <dbReference type="Proteomes" id="UP000297716"/>
    </source>
</evidence>
<dbReference type="OrthoDB" id="8954335at2759"/>
<dbReference type="Proteomes" id="UP000297716">
    <property type="component" value="Unassembled WGS sequence"/>
</dbReference>
<dbReference type="Gene3D" id="3.40.50.300">
    <property type="entry name" value="P-loop containing nucleotide triphosphate hydrolases"/>
    <property type="match status" value="1"/>
</dbReference>
<feature type="compositionally biased region" description="Basic and acidic residues" evidence="1">
    <location>
        <begin position="265"/>
        <end position="301"/>
    </location>
</feature>
<evidence type="ECO:0000256" key="1">
    <source>
        <dbReference type="SAM" id="MobiDB-lite"/>
    </source>
</evidence>
<dbReference type="STRING" id="37992.A0A4Z0Y400"/>
<accession>A0A4Z0Y400</accession>